<proteinExistence type="predicted"/>
<keyword evidence="1" id="KW-0472">Membrane</keyword>
<evidence type="ECO:0000313" key="2">
    <source>
        <dbReference type="EMBL" id="KAK0499403.1"/>
    </source>
</evidence>
<keyword evidence="3" id="KW-1185">Reference proteome</keyword>
<dbReference type="AlphaFoldDB" id="A0AA39QDA4"/>
<keyword evidence="1" id="KW-1133">Transmembrane helix</keyword>
<accession>A0AA39QDA4</accession>
<feature type="transmembrane region" description="Helical" evidence="1">
    <location>
        <begin position="109"/>
        <end position="128"/>
    </location>
</feature>
<organism evidence="2 3">
    <name type="scientific">Armillaria luteobubalina</name>
    <dbReference type="NCBI Taxonomy" id="153913"/>
    <lineage>
        <taxon>Eukaryota</taxon>
        <taxon>Fungi</taxon>
        <taxon>Dikarya</taxon>
        <taxon>Basidiomycota</taxon>
        <taxon>Agaricomycotina</taxon>
        <taxon>Agaricomycetes</taxon>
        <taxon>Agaricomycetidae</taxon>
        <taxon>Agaricales</taxon>
        <taxon>Marasmiineae</taxon>
        <taxon>Physalacriaceae</taxon>
        <taxon>Armillaria</taxon>
    </lineage>
</organism>
<name>A0AA39QDA4_9AGAR</name>
<gene>
    <name evidence="2" type="ORF">EDD18DRAFT_1102767</name>
</gene>
<evidence type="ECO:0000256" key="1">
    <source>
        <dbReference type="SAM" id="Phobius"/>
    </source>
</evidence>
<keyword evidence="1" id="KW-0812">Transmembrane</keyword>
<evidence type="ECO:0000313" key="3">
    <source>
        <dbReference type="Proteomes" id="UP001175228"/>
    </source>
</evidence>
<dbReference type="Proteomes" id="UP001175228">
    <property type="component" value="Unassembled WGS sequence"/>
</dbReference>
<sequence length="242" mass="27063">MDGWHSYQDTEGKIVGASGGRTYQSSCTYSQHLPLSSSPPLDASYGEDYKETGDMIFARKLGLSLQAAMSTVDRLEFISGLGFFYIAELHSRCYYCFEGMAIDPFNRQLFADCGLMLGALLGWIYLCIPSMEILFMRQDSATGTEAFQTNIILVVGVHYTPSLQRRGQSKRVVCKERASTFNTSRYGDFRVCGCRVARERLVPDQNTPVLELLPTYIKGLGRCEPQVGLDSSGRGRYLARVY</sequence>
<protein>
    <submittedName>
        <fullName evidence="2">Uncharacterized protein</fullName>
    </submittedName>
</protein>
<reference evidence="2" key="1">
    <citation type="submission" date="2023-06" db="EMBL/GenBank/DDBJ databases">
        <authorList>
            <consortium name="Lawrence Berkeley National Laboratory"/>
            <person name="Ahrendt S."/>
            <person name="Sahu N."/>
            <person name="Indic B."/>
            <person name="Wong-Bajracharya J."/>
            <person name="Merenyi Z."/>
            <person name="Ke H.-M."/>
            <person name="Monk M."/>
            <person name="Kocsube S."/>
            <person name="Drula E."/>
            <person name="Lipzen A."/>
            <person name="Balint B."/>
            <person name="Henrissat B."/>
            <person name="Andreopoulos B."/>
            <person name="Martin F.M."/>
            <person name="Harder C.B."/>
            <person name="Rigling D."/>
            <person name="Ford K.L."/>
            <person name="Foster G.D."/>
            <person name="Pangilinan J."/>
            <person name="Papanicolaou A."/>
            <person name="Barry K."/>
            <person name="LaButti K."/>
            <person name="Viragh M."/>
            <person name="Koriabine M."/>
            <person name="Yan M."/>
            <person name="Riley R."/>
            <person name="Champramary S."/>
            <person name="Plett K.L."/>
            <person name="Tsai I.J."/>
            <person name="Slot J."/>
            <person name="Sipos G."/>
            <person name="Plett J."/>
            <person name="Nagy L.G."/>
            <person name="Grigoriev I.V."/>
        </authorList>
    </citation>
    <scope>NUCLEOTIDE SEQUENCE</scope>
    <source>
        <strain evidence="2">HWK02</strain>
    </source>
</reference>
<comment type="caution">
    <text evidence="2">The sequence shown here is derived from an EMBL/GenBank/DDBJ whole genome shotgun (WGS) entry which is preliminary data.</text>
</comment>
<dbReference type="EMBL" id="JAUEPU010000009">
    <property type="protein sequence ID" value="KAK0499403.1"/>
    <property type="molecule type" value="Genomic_DNA"/>
</dbReference>